<reference evidence="1" key="1">
    <citation type="submission" date="2015-12" db="EMBL/GenBank/DDBJ databases">
        <title>Klebsiella pneumoniae strain KP04 plasmid pKP04VIM, complete sequence.</title>
        <authorList>
            <person name="Li R."/>
            <person name="Lin D."/>
            <person name="Chen C."/>
        </authorList>
    </citation>
    <scope>NUCLEOTIDE SEQUENCE</scope>
    <source>
        <plasmid evidence="1">pKP04VIM</plasmid>
    </source>
</reference>
<evidence type="ECO:0000313" key="1">
    <source>
        <dbReference type="EMBL" id="ANS55438.1"/>
    </source>
</evidence>
<organism evidence="1">
    <name type="scientific">Klebsiella pneumoniae</name>
    <dbReference type="NCBI Taxonomy" id="573"/>
    <lineage>
        <taxon>Bacteria</taxon>
        <taxon>Pseudomonadati</taxon>
        <taxon>Pseudomonadota</taxon>
        <taxon>Gammaproteobacteria</taxon>
        <taxon>Enterobacterales</taxon>
        <taxon>Enterobacteriaceae</taxon>
        <taxon>Klebsiella/Raoultella group</taxon>
        <taxon>Klebsiella</taxon>
        <taxon>Klebsiella pneumoniae complex</taxon>
    </lineage>
</organism>
<accession>A0A1B1LQW1</accession>
<protein>
    <submittedName>
        <fullName evidence="1">Uncharacterized protein</fullName>
    </submittedName>
</protein>
<evidence type="ECO:0000313" key="2">
    <source>
        <dbReference type="EMBL" id="BDB31152.1"/>
    </source>
</evidence>
<gene>
    <name evidence="2" type="ORF">NUITMVK2_2660</name>
</gene>
<sequence>MSLNVKKLFAMKRPCKDCPFLKNNPIPLVEGRIDDIKSTLLANDNIPFFCHKTTYTTGAFNDDETGQYQPSGQETYCMGAMAYLYAKQRVNVPMRLGLIHGLCDIDDIEKSVPYIIVE</sequence>
<proteinExistence type="predicted"/>
<reference evidence="2 3" key="2">
    <citation type="submission" date="2021-09" db="EMBL/GenBank/DDBJ databases">
        <title>Whole genome sequencing of antimicrobial-resistant bacteria isolated from aquatic animals, plants, and environment in Asia.</title>
        <authorList>
            <person name="Hirabayashi A."/>
            <person name="Suzuki M."/>
        </authorList>
    </citation>
    <scope>NUCLEOTIDE SEQUENCE [LARGE SCALE GENOMIC DNA]</scope>
    <source>
        <strain evidence="2 3">NUITM-VK2</strain>
        <plasmid evidence="2 3">pNUITM-VK2</plasmid>
    </source>
</reference>
<dbReference type="Proteomes" id="UP001319930">
    <property type="component" value="Plasmid pNUITM-VK2"/>
</dbReference>
<dbReference type="EMBL" id="KU318421">
    <property type="protein sequence ID" value="ANS55438.1"/>
    <property type="molecule type" value="Genomic_DNA"/>
</dbReference>
<keyword evidence="1" id="KW-0614">Plasmid</keyword>
<evidence type="ECO:0000313" key="3">
    <source>
        <dbReference type="Proteomes" id="UP001319930"/>
    </source>
</evidence>
<geneLocation type="plasmid" evidence="1">
    <name>pKP04VIM</name>
</geneLocation>
<name>A0A1B1LQW1_KLEPN</name>
<dbReference type="RefSeq" id="WP_017901071.1">
    <property type="nucleotide sequence ID" value="NZ_AP018583.1"/>
</dbReference>
<dbReference type="AlphaFoldDB" id="A0A1B1LQW1"/>
<geneLocation type="plasmid" evidence="2 3">
    <name>pNUITM-VK2</name>
</geneLocation>
<dbReference type="GeneID" id="93757012"/>
<dbReference type="EMBL" id="AP025164">
    <property type="protein sequence ID" value="BDB31152.1"/>
    <property type="molecule type" value="Genomic_DNA"/>
</dbReference>